<dbReference type="CDD" id="cd06222">
    <property type="entry name" value="RNase_H_like"/>
    <property type="match status" value="1"/>
</dbReference>
<dbReference type="Proteomes" id="UP000436088">
    <property type="component" value="Unassembled WGS sequence"/>
</dbReference>
<accession>A0A6A3B117</accession>
<name>A0A6A3B117_HIBSY</name>
<feature type="compositionally biased region" description="Low complexity" evidence="1">
    <location>
        <begin position="293"/>
        <end position="311"/>
    </location>
</feature>
<feature type="region of interest" description="Disordered" evidence="1">
    <location>
        <begin position="410"/>
        <end position="456"/>
    </location>
</feature>
<dbReference type="AlphaFoldDB" id="A0A6A3B117"/>
<dbReference type="PANTHER" id="PTHR47477:SF8">
    <property type="entry name" value="TNF RECEPTOR-ASSOCIATED FACTOR HOMOLOG 1A"/>
    <property type="match status" value="1"/>
</dbReference>
<keyword evidence="3" id="KW-1185">Reference proteome</keyword>
<feature type="compositionally biased region" description="Basic and acidic residues" evidence="1">
    <location>
        <begin position="191"/>
        <end position="215"/>
    </location>
</feature>
<feature type="compositionally biased region" description="Low complexity" evidence="1">
    <location>
        <begin position="426"/>
        <end position="439"/>
    </location>
</feature>
<evidence type="ECO:0000313" key="3">
    <source>
        <dbReference type="Proteomes" id="UP000436088"/>
    </source>
</evidence>
<feature type="compositionally biased region" description="Basic residues" evidence="1">
    <location>
        <begin position="180"/>
        <end position="190"/>
    </location>
</feature>
<feature type="region of interest" description="Disordered" evidence="1">
    <location>
        <begin position="180"/>
        <end position="222"/>
    </location>
</feature>
<protein>
    <submittedName>
        <fullName evidence="2">Cellulose synthase-like protein G2-like</fullName>
    </submittedName>
</protein>
<feature type="compositionally biased region" description="Basic and acidic residues" evidence="1">
    <location>
        <begin position="410"/>
        <end position="420"/>
    </location>
</feature>
<reference evidence="2" key="1">
    <citation type="submission" date="2019-09" db="EMBL/GenBank/DDBJ databases">
        <title>Draft genome information of white flower Hibiscus syriacus.</title>
        <authorList>
            <person name="Kim Y.-M."/>
        </authorList>
    </citation>
    <scope>NUCLEOTIDE SEQUENCE [LARGE SCALE GENOMIC DNA]</scope>
    <source>
        <strain evidence="2">YM2019G1</strain>
    </source>
</reference>
<dbReference type="InterPro" id="IPR044730">
    <property type="entry name" value="RNase_H-like_dom_plant"/>
</dbReference>
<feature type="region of interest" description="Disordered" evidence="1">
    <location>
        <begin position="242"/>
        <end position="388"/>
    </location>
</feature>
<evidence type="ECO:0000256" key="1">
    <source>
        <dbReference type="SAM" id="MobiDB-lite"/>
    </source>
</evidence>
<dbReference type="EMBL" id="VEPZ02000937">
    <property type="protein sequence ID" value="KAE8708779.1"/>
    <property type="molecule type" value="Genomic_DNA"/>
</dbReference>
<sequence>MKVGNGDSILFWHEAWLDGVPLKSIFQGRIFCLAGGSQEGSSQSGFIKRGVQGLKIHLFRFAGWFRKLFFICLFRDPFRFVSWSPPPPCFVKVNVDGAMERMWLKGGIGGLLRDEKGVVLGSFLERVGSGPPILAELMTIKRRLMLFLESGMSANRRLILESCCGCGLDRESCYHHPVAKQKRNNRKSKDKGKEKAIVAAQEKHQEDHPNDEKEASVMGEEQQVPEKVDVLGDVSDSVDAATEVLQPDSEDRDASPVNWDTDTSEIHPPAEACTRRISGQSCVQNGVADRRSPSLMDDSSSTCSTDSVPSVVMNGPYKGNSFSNHNKKSLSRGRNQRNKTVGDGSSWTTASDNRPSCPALDAGHQNDVSGSSKAGESESEPAVSFSDLTKWSEQDTVRKEVLPQKKPDTLCLVDLERPEENTAAVPSSPRSPSRILPSSAQFRSDYRSAGSVDSMPDRRKALSNCLQQSDQPASSTISVQITGVLKSETQKAAAPKPIEKHTTPLVPVMSRPSSAPLIPGSRPIAPVVSMVQTAPLLARTVSAVGHLGPDPSPAASYVPQSYRNAIMGNHNVASSSAGFTRSNSPSSAVNPLPVYTQPPTFVSTPMYMPQSYERMEANSIQSGIPFGMVNRETFRNAPHWMEGFHGGSNRSMHSNPLLGEIENLDLYNSVHNGSREHFLMEFPACTSGHPTLGVLADEFPHLDIINELLDEEHNVPTSYSSSSGNHFDTPREFIPQASHLPYANGQQIDGLVPNRWQMASTDPSLVGMRNGDGESYPYYNLEYSILLVASMVIPYSDLQMGSERGKTMEFVHKF</sequence>
<gene>
    <name evidence="2" type="ORF">F3Y22_tig00110332pilonHSYRG00197</name>
</gene>
<comment type="caution">
    <text evidence="2">The sequence shown here is derived from an EMBL/GenBank/DDBJ whole genome shotgun (WGS) entry which is preliminary data.</text>
</comment>
<dbReference type="PANTHER" id="PTHR47477">
    <property type="entry name" value="TNF RECEPTOR-ASSOCIATED FACTOR HOMOLOG 1A"/>
    <property type="match status" value="1"/>
</dbReference>
<feature type="compositionally biased region" description="Polar residues" evidence="1">
    <location>
        <begin position="343"/>
        <end position="354"/>
    </location>
</feature>
<proteinExistence type="predicted"/>
<organism evidence="2 3">
    <name type="scientific">Hibiscus syriacus</name>
    <name type="common">Rose of Sharon</name>
    <dbReference type="NCBI Taxonomy" id="106335"/>
    <lineage>
        <taxon>Eukaryota</taxon>
        <taxon>Viridiplantae</taxon>
        <taxon>Streptophyta</taxon>
        <taxon>Embryophyta</taxon>
        <taxon>Tracheophyta</taxon>
        <taxon>Spermatophyta</taxon>
        <taxon>Magnoliopsida</taxon>
        <taxon>eudicotyledons</taxon>
        <taxon>Gunneridae</taxon>
        <taxon>Pentapetalae</taxon>
        <taxon>rosids</taxon>
        <taxon>malvids</taxon>
        <taxon>Malvales</taxon>
        <taxon>Malvaceae</taxon>
        <taxon>Malvoideae</taxon>
        <taxon>Hibiscus</taxon>
    </lineage>
</organism>
<feature type="compositionally biased region" description="Basic residues" evidence="1">
    <location>
        <begin position="325"/>
        <end position="337"/>
    </location>
</feature>
<dbReference type="InterPro" id="IPR055327">
    <property type="entry name" value="TRAF1A/B"/>
</dbReference>
<evidence type="ECO:0000313" key="2">
    <source>
        <dbReference type="EMBL" id="KAE8708779.1"/>
    </source>
</evidence>